<dbReference type="InterPro" id="IPR015422">
    <property type="entry name" value="PyrdxlP-dep_Trfase_small"/>
</dbReference>
<evidence type="ECO:0000256" key="2">
    <source>
        <dbReference type="ARBA" id="ARBA00007441"/>
    </source>
</evidence>
<dbReference type="PANTHER" id="PTHR11879:SF55">
    <property type="entry name" value="GLUTAMATE OXALOACETATE TRANSAMINASE 1, ISOFORM B"/>
    <property type="match status" value="1"/>
</dbReference>
<evidence type="ECO:0000313" key="8">
    <source>
        <dbReference type="EMBL" id="KAF6829004.1"/>
    </source>
</evidence>
<comment type="similarity">
    <text evidence="2">Belongs to the class-I pyridoxal-phosphate-dependent aminotransferase family.</text>
</comment>
<dbReference type="AlphaFoldDB" id="A0A8H6KCM3"/>
<evidence type="ECO:0000259" key="7">
    <source>
        <dbReference type="Pfam" id="PF00155"/>
    </source>
</evidence>
<accession>A0A8H6KCM3</accession>
<proteinExistence type="inferred from homology"/>
<dbReference type="Gene3D" id="3.90.1150.10">
    <property type="entry name" value="Aspartate Aminotransferase, domain 1"/>
    <property type="match status" value="1"/>
</dbReference>
<dbReference type="GO" id="GO:0030170">
    <property type="term" value="F:pyridoxal phosphate binding"/>
    <property type="evidence" value="ECO:0007669"/>
    <property type="project" value="InterPro"/>
</dbReference>
<dbReference type="InterPro" id="IPR004839">
    <property type="entry name" value="Aminotransferase_I/II_large"/>
</dbReference>
<evidence type="ECO:0000256" key="4">
    <source>
        <dbReference type="ARBA" id="ARBA00022576"/>
    </source>
</evidence>
<keyword evidence="5 8" id="KW-0808">Transferase</keyword>
<comment type="subunit">
    <text evidence="3">Homodimer.</text>
</comment>
<dbReference type="GO" id="GO:0006520">
    <property type="term" value="P:amino acid metabolic process"/>
    <property type="evidence" value="ECO:0007669"/>
    <property type="project" value="InterPro"/>
</dbReference>
<gene>
    <name evidence="8" type="ORF">CMUS01_08363</name>
</gene>
<dbReference type="GO" id="GO:0004069">
    <property type="term" value="F:L-aspartate:2-oxoglutarate aminotransferase activity"/>
    <property type="evidence" value="ECO:0007669"/>
    <property type="project" value="TreeGrafter"/>
</dbReference>
<evidence type="ECO:0000256" key="1">
    <source>
        <dbReference type="ARBA" id="ARBA00001933"/>
    </source>
</evidence>
<evidence type="ECO:0000256" key="6">
    <source>
        <dbReference type="ARBA" id="ARBA00022898"/>
    </source>
</evidence>
<dbReference type="Pfam" id="PF00155">
    <property type="entry name" value="Aminotran_1_2"/>
    <property type="match status" value="1"/>
</dbReference>
<evidence type="ECO:0000256" key="5">
    <source>
        <dbReference type="ARBA" id="ARBA00022679"/>
    </source>
</evidence>
<dbReference type="SUPFAM" id="SSF53383">
    <property type="entry name" value="PLP-dependent transferases"/>
    <property type="match status" value="1"/>
</dbReference>
<keyword evidence="4 8" id="KW-0032">Aminotransferase</keyword>
<dbReference type="CDD" id="cd00609">
    <property type="entry name" value="AAT_like"/>
    <property type="match status" value="1"/>
</dbReference>
<protein>
    <submittedName>
        <fullName evidence="8">Aspartate aminotransferase</fullName>
    </submittedName>
</protein>
<dbReference type="NCBIfam" id="NF006719">
    <property type="entry name" value="PRK09257.1"/>
    <property type="match status" value="1"/>
</dbReference>
<dbReference type="Proteomes" id="UP000639643">
    <property type="component" value="Unassembled WGS sequence"/>
</dbReference>
<dbReference type="InterPro" id="IPR015424">
    <property type="entry name" value="PyrdxlP-dep_Trfase"/>
</dbReference>
<organism evidence="8 9">
    <name type="scientific">Colletotrichum musicola</name>
    <dbReference type="NCBI Taxonomy" id="2175873"/>
    <lineage>
        <taxon>Eukaryota</taxon>
        <taxon>Fungi</taxon>
        <taxon>Dikarya</taxon>
        <taxon>Ascomycota</taxon>
        <taxon>Pezizomycotina</taxon>
        <taxon>Sordariomycetes</taxon>
        <taxon>Hypocreomycetidae</taxon>
        <taxon>Glomerellales</taxon>
        <taxon>Glomerellaceae</taxon>
        <taxon>Colletotrichum</taxon>
        <taxon>Colletotrichum orchidearum species complex</taxon>
    </lineage>
</organism>
<dbReference type="InterPro" id="IPR015421">
    <property type="entry name" value="PyrdxlP-dep_Trfase_major"/>
</dbReference>
<comment type="caution">
    <text evidence="8">The sequence shown here is derived from an EMBL/GenBank/DDBJ whole genome shotgun (WGS) entry which is preliminary data.</text>
</comment>
<evidence type="ECO:0000313" key="9">
    <source>
        <dbReference type="Proteomes" id="UP000639643"/>
    </source>
</evidence>
<comment type="cofactor">
    <cofactor evidence="1">
        <name>pyridoxal 5'-phosphate</name>
        <dbReference type="ChEBI" id="CHEBI:597326"/>
    </cofactor>
</comment>
<reference evidence="8" key="1">
    <citation type="journal article" date="2020" name="Phytopathology">
        <title>Genome Sequence Resources of Colletotrichum truncatum, C. plurivorum, C. musicola, and C. sojae: Four Species Pathogenic to Soybean (Glycine max).</title>
        <authorList>
            <person name="Rogerio F."/>
            <person name="Boufleur T.R."/>
            <person name="Ciampi-Guillardi M."/>
            <person name="Sukno S.A."/>
            <person name="Thon M.R."/>
            <person name="Massola Junior N.S."/>
            <person name="Baroncelli R."/>
        </authorList>
    </citation>
    <scope>NUCLEOTIDE SEQUENCE</scope>
    <source>
        <strain evidence="8">LFN0074</strain>
    </source>
</reference>
<evidence type="ECO:0000256" key="3">
    <source>
        <dbReference type="ARBA" id="ARBA00011738"/>
    </source>
</evidence>
<dbReference type="InterPro" id="IPR000796">
    <property type="entry name" value="Asp_trans"/>
</dbReference>
<dbReference type="OrthoDB" id="6752799at2759"/>
<feature type="domain" description="Aminotransferase class I/classII large" evidence="7">
    <location>
        <begin position="27"/>
        <end position="351"/>
    </location>
</feature>
<dbReference type="Gene3D" id="3.40.640.10">
    <property type="entry name" value="Type I PLP-dependent aspartate aminotransferase-like (Major domain)"/>
    <property type="match status" value="1"/>
</dbReference>
<dbReference type="FunFam" id="3.40.640.10:FF:000066">
    <property type="entry name" value="Aspartate aminotransferase"/>
    <property type="match status" value="1"/>
</dbReference>
<dbReference type="EMBL" id="WIGM01000323">
    <property type="protein sequence ID" value="KAF6829004.1"/>
    <property type="molecule type" value="Genomic_DNA"/>
</dbReference>
<sequence>MFGHIQPGPPDPMFTLKKNADTDLSSRKVDLGVGIYRNEAGVYQELEVVKQAKKQLDQLNLGHDYELTTGDPEYLELAAEVMFGNDSDALKSGRISSVQTISGTGANSLGALLIARTMQPKPKVYISIPTWGNHVPIFQDAGLQTTTYPYLDSSKHAVNFAALLDAVRTAPRGSVFVLQGCCHNPTGVDLNLQQWQDLAVEMKAHGHLPFFDTAYQGLGDGFDEDAAGVCTFVKAGIEMLVCQSFSKNFALYGERCGALHVVAETSEVAANVKDRLRSLIRHTYSSSPAYGSRLVKIVLTDTSLRESWATELDGMRQRLKRNRQALFNQLTNVLKTPGDWAHITQEKGLFS</sequence>
<dbReference type="PANTHER" id="PTHR11879">
    <property type="entry name" value="ASPARTATE AMINOTRANSFERASE"/>
    <property type="match status" value="1"/>
</dbReference>
<name>A0A8H6KCM3_9PEZI</name>
<keyword evidence="9" id="KW-1185">Reference proteome</keyword>
<dbReference type="PRINTS" id="PR00799">
    <property type="entry name" value="TRANSAMINASE"/>
</dbReference>
<keyword evidence="6" id="KW-0663">Pyridoxal phosphate</keyword>